<dbReference type="InterPro" id="IPR036390">
    <property type="entry name" value="WH_DNA-bd_sf"/>
</dbReference>
<dbReference type="EMBL" id="CP035232">
    <property type="protein sequence ID" value="QAT67479.1"/>
    <property type="molecule type" value="Genomic_DNA"/>
</dbReference>
<gene>
    <name evidence="8" type="ORF">EQZ20_23065</name>
</gene>
<dbReference type="PROSITE" id="PS51078">
    <property type="entry name" value="ICLR_ED"/>
    <property type="match status" value="1"/>
</dbReference>
<dbReference type="Gene3D" id="3.30.450.40">
    <property type="match status" value="1"/>
</dbReference>
<dbReference type="InterPro" id="IPR029016">
    <property type="entry name" value="GAF-like_dom_sf"/>
</dbReference>
<accession>A0AAJ3Z2X6</accession>
<dbReference type="GO" id="GO:0045892">
    <property type="term" value="P:negative regulation of DNA-templated transcription"/>
    <property type="evidence" value="ECO:0007669"/>
    <property type="project" value="TreeGrafter"/>
</dbReference>
<dbReference type="PANTHER" id="PTHR30136">
    <property type="entry name" value="HELIX-TURN-HELIX TRANSCRIPTIONAL REGULATOR, ICLR FAMILY"/>
    <property type="match status" value="1"/>
</dbReference>
<name>A0AAJ3Z2X6_9BACI</name>
<reference evidence="8 9" key="1">
    <citation type="submission" date="2019-01" db="EMBL/GenBank/DDBJ databases">
        <title>Genome sequence of Bacillus glycinifermentans SRCM103574.</title>
        <authorList>
            <person name="Kong H.-J."/>
            <person name="Jeong S.-Y."/>
            <person name="Jeong D.-Y."/>
        </authorList>
    </citation>
    <scope>NUCLEOTIDE SEQUENCE [LARGE SCALE GENOMIC DNA]</scope>
    <source>
        <strain evidence="8 9">SRCM103574</strain>
    </source>
</reference>
<dbReference type="Pfam" id="PF09339">
    <property type="entry name" value="HTH_IclR"/>
    <property type="match status" value="1"/>
</dbReference>
<evidence type="ECO:0000256" key="4">
    <source>
        <dbReference type="ARBA" id="ARBA00058938"/>
    </source>
</evidence>
<evidence type="ECO:0000313" key="8">
    <source>
        <dbReference type="EMBL" id="QAT67479.1"/>
    </source>
</evidence>
<dbReference type="InterPro" id="IPR014757">
    <property type="entry name" value="Tscrpt_reg_IclR_C"/>
</dbReference>
<dbReference type="Gene3D" id="1.10.10.10">
    <property type="entry name" value="Winged helix-like DNA-binding domain superfamily/Winged helix DNA-binding domain"/>
    <property type="match status" value="1"/>
</dbReference>
<dbReference type="PANTHER" id="PTHR30136:SF35">
    <property type="entry name" value="HTH-TYPE TRANSCRIPTIONAL REGULATOR RV1719"/>
    <property type="match status" value="1"/>
</dbReference>
<organism evidence="8 9">
    <name type="scientific">Bacillus glycinifermentans</name>
    <dbReference type="NCBI Taxonomy" id="1664069"/>
    <lineage>
        <taxon>Bacteria</taxon>
        <taxon>Bacillati</taxon>
        <taxon>Bacillota</taxon>
        <taxon>Bacilli</taxon>
        <taxon>Bacillales</taxon>
        <taxon>Bacillaceae</taxon>
        <taxon>Bacillus</taxon>
    </lineage>
</organism>
<dbReference type="InterPro" id="IPR036388">
    <property type="entry name" value="WH-like_DNA-bd_sf"/>
</dbReference>
<dbReference type="PROSITE" id="PS51077">
    <property type="entry name" value="HTH_ICLR"/>
    <property type="match status" value="1"/>
</dbReference>
<dbReference type="Proteomes" id="UP000288675">
    <property type="component" value="Chromosome"/>
</dbReference>
<feature type="domain" description="IclR-ED" evidence="7">
    <location>
        <begin position="65"/>
        <end position="247"/>
    </location>
</feature>
<evidence type="ECO:0000259" key="6">
    <source>
        <dbReference type="PROSITE" id="PS51077"/>
    </source>
</evidence>
<evidence type="ECO:0000256" key="5">
    <source>
        <dbReference type="ARBA" id="ARBA00070406"/>
    </source>
</evidence>
<dbReference type="Pfam" id="PF01614">
    <property type="entry name" value="IclR_C"/>
    <property type="match status" value="1"/>
</dbReference>
<keyword evidence="1" id="KW-0805">Transcription regulation</keyword>
<dbReference type="GeneID" id="82855557"/>
<comment type="function">
    <text evidence="4">May be an activator protein for the gylABX operon.</text>
</comment>
<dbReference type="KEGG" id="bgy:BGLY_4529"/>
<evidence type="ECO:0000313" key="9">
    <source>
        <dbReference type="Proteomes" id="UP000288675"/>
    </source>
</evidence>
<feature type="domain" description="HTH iclR-type" evidence="6">
    <location>
        <begin position="3"/>
        <end position="64"/>
    </location>
</feature>
<dbReference type="SUPFAM" id="SSF46785">
    <property type="entry name" value="Winged helix' DNA-binding domain"/>
    <property type="match status" value="1"/>
</dbReference>
<dbReference type="RefSeq" id="WP_046130664.1">
    <property type="nucleotide sequence ID" value="NZ_CP035232.1"/>
</dbReference>
<keyword evidence="3" id="KW-0804">Transcription</keyword>
<evidence type="ECO:0000256" key="3">
    <source>
        <dbReference type="ARBA" id="ARBA00023163"/>
    </source>
</evidence>
<dbReference type="SMART" id="SM00346">
    <property type="entry name" value="HTH_ICLR"/>
    <property type="match status" value="1"/>
</dbReference>
<dbReference type="GO" id="GO:0003677">
    <property type="term" value="F:DNA binding"/>
    <property type="evidence" value="ECO:0007669"/>
    <property type="project" value="UniProtKB-KW"/>
</dbReference>
<dbReference type="InterPro" id="IPR050707">
    <property type="entry name" value="HTH_MetabolicPath_Reg"/>
</dbReference>
<dbReference type="SUPFAM" id="SSF55781">
    <property type="entry name" value="GAF domain-like"/>
    <property type="match status" value="1"/>
</dbReference>
<evidence type="ECO:0000259" key="7">
    <source>
        <dbReference type="PROSITE" id="PS51078"/>
    </source>
</evidence>
<dbReference type="FunFam" id="1.10.10.10:FF:000056">
    <property type="entry name" value="IclR family transcriptional regulator"/>
    <property type="match status" value="1"/>
</dbReference>
<protein>
    <recommendedName>
        <fullName evidence="5">Glycerol operon regulatory protein</fullName>
    </recommendedName>
</protein>
<keyword evidence="2" id="KW-0238">DNA-binding</keyword>
<dbReference type="InterPro" id="IPR005471">
    <property type="entry name" value="Tscrpt_reg_IclR_N"/>
</dbReference>
<dbReference type="GO" id="GO:0003700">
    <property type="term" value="F:DNA-binding transcription factor activity"/>
    <property type="evidence" value="ECO:0007669"/>
    <property type="project" value="TreeGrafter"/>
</dbReference>
<evidence type="ECO:0000256" key="2">
    <source>
        <dbReference type="ARBA" id="ARBA00023125"/>
    </source>
</evidence>
<dbReference type="AlphaFoldDB" id="A0AAJ3Z2X6"/>
<evidence type="ECO:0000256" key="1">
    <source>
        <dbReference type="ARBA" id="ARBA00023015"/>
    </source>
</evidence>
<sequence>MSVKSAVRVMRIFELLTIHPDGLTIKEIARELALPQSSTFHLVVTLFEEGYLQQDAGKRYRLGAKLIQIGTAAMESVDISAQGVPYLKRLMDGVQETVFMAVLSDDQLVYIAKIDNNRSIRTTAQPGSRKPLYCTGLGKAFLAFMPEDERRKLFDRIEFVRFTKNTMTSREQLEEQLKQFTELGYAIDDAENEEGLFCLAAPVYGSDGVIKAAISTAGPKDRMLKRKDVIAEQLLETAGKITEAIGGYVQPPRMKGGF</sequence>
<proteinExistence type="predicted"/>